<accession>A0A5D2LN34</accession>
<keyword evidence="3" id="KW-1185">Reference proteome</keyword>
<gene>
    <name evidence="2" type="ORF">ES332_D03G147200v1</name>
</gene>
<evidence type="ECO:0000256" key="1">
    <source>
        <dbReference type="SAM" id="MobiDB-lite"/>
    </source>
</evidence>
<proteinExistence type="predicted"/>
<sequence length="274" mass="32666">MDMLSFPKMIKFKQKEVPHPQLLRWAEWFSRFSFDVILIKGKDNVIADILTRLPETTHVSNPKPVEVFMFQPSSSKKKGKQKQQPPPSPFSIPCKPNTHPDHPPEVLSLILEKRFHKEAMNMMLSYQLNLFRNFGGLFLKPLGLHPEYPFKNPIKFQFGEFPEELKWMLWYLTHLFHIGIEFFIHDLQHFLTLAINNEEAPEMINLATFLKWFHPLEQWQDMLMFEFLKNTRVQWIVIIFYKPQYFMQHGPATQLAALPSTWIHKTYFDEKYAS</sequence>
<protein>
    <recommendedName>
        <fullName evidence="4">Reverse transcriptase RNase H-like domain-containing protein</fullName>
    </recommendedName>
</protein>
<reference evidence="2 3" key="1">
    <citation type="submission" date="2019-07" db="EMBL/GenBank/DDBJ databases">
        <title>WGS assembly of Gossypium tomentosum.</title>
        <authorList>
            <person name="Chen Z.J."/>
            <person name="Sreedasyam A."/>
            <person name="Ando A."/>
            <person name="Song Q."/>
            <person name="De L."/>
            <person name="Hulse-Kemp A."/>
            <person name="Ding M."/>
            <person name="Ye W."/>
            <person name="Kirkbride R."/>
            <person name="Jenkins J."/>
            <person name="Plott C."/>
            <person name="Lovell J."/>
            <person name="Lin Y.-M."/>
            <person name="Vaughn R."/>
            <person name="Liu B."/>
            <person name="Li W."/>
            <person name="Simpson S."/>
            <person name="Scheffler B."/>
            <person name="Saski C."/>
            <person name="Grover C."/>
            <person name="Hu G."/>
            <person name="Conover J."/>
            <person name="Carlson J."/>
            <person name="Shu S."/>
            <person name="Boston L."/>
            <person name="Williams M."/>
            <person name="Peterson D."/>
            <person name="Mcgee K."/>
            <person name="Jones D."/>
            <person name="Wendel J."/>
            <person name="Stelly D."/>
            <person name="Grimwood J."/>
            <person name="Schmutz J."/>
        </authorList>
    </citation>
    <scope>NUCLEOTIDE SEQUENCE [LARGE SCALE GENOMIC DNA]</scope>
    <source>
        <strain evidence="2">7179.01</strain>
    </source>
</reference>
<feature type="region of interest" description="Disordered" evidence="1">
    <location>
        <begin position="72"/>
        <end position="99"/>
    </location>
</feature>
<evidence type="ECO:0008006" key="4">
    <source>
        <dbReference type="Google" id="ProtNLM"/>
    </source>
</evidence>
<organism evidence="2 3">
    <name type="scientific">Gossypium tomentosum</name>
    <name type="common">Hawaiian cotton</name>
    <name type="synonym">Gossypium sandvicense</name>
    <dbReference type="NCBI Taxonomy" id="34277"/>
    <lineage>
        <taxon>Eukaryota</taxon>
        <taxon>Viridiplantae</taxon>
        <taxon>Streptophyta</taxon>
        <taxon>Embryophyta</taxon>
        <taxon>Tracheophyta</taxon>
        <taxon>Spermatophyta</taxon>
        <taxon>Magnoliopsida</taxon>
        <taxon>eudicotyledons</taxon>
        <taxon>Gunneridae</taxon>
        <taxon>Pentapetalae</taxon>
        <taxon>rosids</taxon>
        <taxon>malvids</taxon>
        <taxon>Malvales</taxon>
        <taxon>Malvaceae</taxon>
        <taxon>Malvoideae</taxon>
        <taxon>Gossypium</taxon>
    </lineage>
</organism>
<dbReference type="EMBL" id="CM017625">
    <property type="protein sequence ID" value="TYH80666.1"/>
    <property type="molecule type" value="Genomic_DNA"/>
</dbReference>
<dbReference type="AlphaFoldDB" id="A0A5D2LN34"/>
<evidence type="ECO:0000313" key="3">
    <source>
        <dbReference type="Proteomes" id="UP000322667"/>
    </source>
</evidence>
<name>A0A5D2LN34_GOSTO</name>
<evidence type="ECO:0000313" key="2">
    <source>
        <dbReference type="EMBL" id="TYH80666.1"/>
    </source>
</evidence>
<dbReference type="Proteomes" id="UP000322667">
    <property type="component" value="Chromosome D03"/>
</dbReference>